<dbReference type="SMART" id="SM00382">
    <property type="entry name" value="AAA"/>
    <property type="match status" value="1"/>
</dbReference>
<feature type="domain" description="ABC transporter" evidence="6">
    <location>
        <begin position="2"/>
        <end position="234"/>
    </location>
</feature>
<dbReference type="KEGG" id="whj:H9Q79_06990"/>
<name>A0A7G9GGT0_9FIRM</name>
<dbReference type="InterPro" id="IPR003593">
    <property type="entry name" value="AAA+_ATPase"/>
</dbReference>
<reference evidence="7 8" key="1">
    <citation type="submission" date="2020-08" db="EMBL/GenBank/DDBJ databases">
        <authorList>
            <person name="Liu C."/>
            <person name="Sun Q."/>
        </authorList>
    </citation>
    <scope>NUCLEOTIDE SEQUENCE [LARGE SCALE GENOMIC DNA]</scope>
    <source>
        <strain evidence="7 8">NSJ-29</strain>
    </source>
</reference>
<accession>A0A7G9GGT0</accession>
<evidence type="ECO:0000313" key="7">
    <source>
        <dbReference type="EMBL" id="QNM10012.1"/>
    </source>
</evidence>
<dbReference type="RefSeq" id="WP_118647496.1">
    <property type="nucleotide sequence ID" value="NZ_CP060635.1"/>
</dbReference>
<evidence type="ECO:0000259" key="6">
    <source>
        <dbReference type="PROSITE" id="PS50893"/>
    </source>
</evidence>
<dbReference type="Pfam" id="PF00005">
    <property type="entry name" value="ABC_tran"/>
    <property type="match status" value="1"/>
</dbReference>
<dbReference type="AlphaFoldDB" id="A0A7G9GGT0"/>
<organism evidence="7 8">
    <name type="scientific">Wansuia hejianensis</name>
    <dbReference type="NCBI Taxonomy" id="2763667"/>
    <lineage>
        <taxon>Bacteria</taxon>
        <taxon>Bacillati</taxon>
        <taxon>Bacillota</taxon>
        <taxon>Clostridia</taxon>
        <taxon>Lachnospirales</taxon>
        <taxon>Lachnospiraceae</taxon>
        <taxon>Wansuia</taxon>
    </lineage>
</organism>
<evidence type="ECO:0000256" key="3">
    <source>
        <dbReference type="ARBA" id="ARBA00022741"/>
    </source>
</evidence>
<dbReference type="Gene3D" id="3.40.50.300">
    <property type="entry name" value="P-loop containing nucleotide triphosphate hydrolases"/>
    <property type="match status" value="1"/>
</dbReference>
<sequence>MLKVDNIYVNYGNFEALSGVSLEIKEGEIVALLGSNGAGKTTTINTISGNSKLMSGDIVWKGRSIKNMPMYNRVSLGIVQVPEGRKLFPYMSIQENLFIGSYLKQARKQRNRTLEMCYELFPKLAERKHQLAGSLSGGEQQMCAIARGLMQQPELLMLDEPSLGLAPVVVDQIFSALKKINEMGTTILLVEQNVMLSLEIATQAYVIELGKNVMQGNCEELINNPDLKKAYLGL</sequence>
<evidence type="ECO:0000256" key="1">
    <source>
        <dbReference type="ARBA" id="ARBA00005417"/>
    </source>
</evidence>
<dbReference type="GO" id="GO:0005524">
    <property type="term" value="F:ATP binding"/>
    <property type="evidence" value="ECO:0007669"/>
    <property type="project" value="UniProtKB-KW"/>
</dbReference>
<dbReference type="PANTHER" id="PTHR43820:SF4">
    <property type="entry name" value="HIGH-AFFINITY BRANCHED-CHAIN AMINO ACID TRANSPORT ATP-BINDING PROTEIN LIVF"/>
    <property type="match status" value="1"/>
</dbReference>
<keyword evidence="8" id="KW-1185">Reference proteome</keyword>
<dbReference type="InterPro" id="IPR052156">
    <property type="entry name" value="BCAA_Transport_ATP-bd_LivF"/>
</dbReference>
<proteinExistence type="inferred from homology"/>
<evidence type="ECO:0000256" key="5">
    <source>
        <dbReference type="ARBA" id="ARBA00022970"/>
    </source>
</evidence>
<dbReference type="EMBL" id="CP060635">
    <property type="protein sequence ID" value="QNM10012.1"/>
    <property type="molecule type" value="Genomic_DNA"/>
</dbReference>
<keyword evidence="2" id="KW-0813">Transport</keyword>
<dbReference type="PANTHER" id="PTHR43820">
    <property type="entry name" value="HIGH-AFFINITY BRANCHED-CHAIN AMINO ACID TRANSPORT ATP-BINDING PROTEIN LIVF"/>
    <property type="match status" value="1"/>
</dbReference>
<dbReference type="CDD" id="cd03224">
    <property type="entry name" value="ABC_TM1139_LivF_branched"/>
    <property type="match status" value="1"/>
</dbReference>
<protein>
    <submittedName>
        <fullName evidence="7">ABC transporter ATP-binding protein</fullName>
    </submittedName>
</protein>
<dbReference type="PROSITE" id="PS50893">
    <property type="entry name" value="ABC_TRANSPORTER_2"/>
    <property type="match status" value="1"/>
</dbReference>
<dbReference type="GO" id="GO:0015658">
    <property type="term" value="F:branched-chain amino acid transmembrane transporter activity"/>
    <property type="evidence" value="ECO:0007669"/>
    <property type="project" value="TreeGrafter"/>
</dbReference>
<dbReference type="Proteomes" id="UP000515860">
    <property type="component" value="Chromosome"/>
</dbReference>
<keyword evidence="4 7" id="KW-0067">ATP-binding</keyword>
<keyword evidence="3" id="KW-0547">Nucleotide-binding</keyword>
<gene>
    <name evidence="7" type="ORF">H9Q79_06990</name>
</gene>
<comment type="similarity">
    <text evidence="1">Belongs to the ABC transporter superfamily.</text>
</comment>
<dbReference type="GO" id="GO:0016887">
    <property type="term" value="F:ATP hydrolysis activity"/>
    <property type="evidence" value="ECO:0007669"/>
    <property type="project" value="InterPro"/>
</dbReference>
<dbReference type="InterPro" id="IPR003439">
    <property type="entry name" value="ABC_transporter-like_ATP-bd"/>
</dbReference>
<dbReference type="InterPro" id="IPR027417">
    <property type="entry name" value="P-loop_NTPase"/>
</dbReference>
<evidence type="ECO:0000256" key="4">
    <source>
        <dbReference type="ARBA" id="ARBA00022840"/>
    </source>
</evidence>
<dbReference type="GO" id="GO:0015807">
    <property type="term" value="P:L-amino acid transport"/>
    <property type="evidence" value="ECO:0007669"/>
    <property type="project" value="TreeGrafter"/>
</dbReference>
<evidence type="ECO:0000313" key="8">
    <source>
        <dbReference type="Proteomes" id="UP000515860"/>
    </source>
</evidence>
<dbReference type="SUPFAM" id="SSF52540">
    <property type="entry name" value="P-loop containing nucleoside triphosphate hydrolases"/>
    <property type="match status" value="1"/>
</dbReference>
<keyword evidence="5" id="KW-0029">Amino-acid transport</keyword>
<evidence type="ECO:0000256" key="2">
    <source>
        <dbReference type="ARBA" id="ARBA00022448"/>
    </source>
</evidence>